<dbReference type="GO" id="GO:0016887">
    <property type="term" value="F:ATP hydrolysis activity"/>
    <property type="evidence" value="ECO:0007669"/>
    <property type="project" value="InterPro"/>
</dbReference>
<evidence type="ECO:0000256" key="2">
    <source>
        <dbReference type="ARBA" id="ARBA00022448"/>
    </source>
</evidence>
<proteinExistence type="inferred from homology"/>
<dbReference type="InterPro" id="IPR025302">
    <property type="entry name" value="DrrA1/2-like_C"/>
</dbReference>
<organism evidence="6 7">
    <name type="scientific">Streptomyces palmae</name>
    <dbReference type="NCBI Taxonomy" id="1701085"/>
    <lineage>
        <taxon>Bacteria</taxon>
        <taxon>Bacillati</taxon>
        <taxon>Actinomycetota</taxon>
        <taxon>Actinomycetes</taxon>
        <taxon>Kitasatosporales</taxon>
        <taxon>Streptomycetaceae</taxon>
        <taxon>Streptomyces</taxon>
    </lineage>
</organism>
<dbReference type="InterPro" id="IPR003593">
    <property type="entry name" value="AAA+_ATPase"/>
</dbReference>
<dbReference type="EMBL" id="SRID01000026">
    <property type="protein sequence ID" value="TGB16626.1"/>
    <property type="molecule type" value="Genomic_DNA"/>
</dbReference>
<feature type="domain" description="ABC transporter" evidence="5">
    <location>
        <begin position="17"/>
        <end position="241"/>
    </location>
</feature>
<keyword evidence="2" id="KW-0813">Transport</keyword>
<dbReference type="RefSeq" id="WP_135337712.1">
    <property type="nucleotide sequence ID" value="NZ_JBHLTX010000005.1"/>
</dbReference>
<gene>
    <name evidence="6" type="ORF">E4099_05030</name>
</gene>
<evidence type="ECO:0000313" key="7">
    <source>
        <dbReference type="Proteomes" id="UP000297948"/>
    </source>
</evidence>
<dbReference type="PANTHER" id="PTHR43335:SF4">
    <property type="entry name" value="ABC TRANSPORTER, ATP-BINDING PROTEIN"/>
    <property type="match status" value="1"/>
</dbReference>
<evidence type="ECO:0000256" key="4">
    <source>
        <dbReference type="ARBA" id="ARBA00022840"/>
    </source>
</evidence>
<keyword evidence="7" id="KW-1185">Reference proteome</keyword>
<dbReference type="PROSITE" id="PS50893">
    <property type="entry name" value="ABC_TRANSPORTER_2"/>
    <property type="match status" value="1"/>
</dbReference>
<evidence type="ECO:0000259" key="5">
    <source>
        <dbReference type="PROSITE" id="PS50893"/>
    </source>
</evidence>
<dbReference type="PANTHER" id="PTHR43335">
    <property type="entry name" value="ABC TRANSPORTER, ATP-BINDING PROTEIN"/>
    <property type="match status" value="1"/>
</dbReference>
<comment type="caution">
    <text evidence="6">The sequence shown here is derived from an EMBL/GenBank/DDBJ whole genome shotgun (WGS) entry which is preliminary data.</text>
</comment>
<dbReference type="InterPro" id="IPR003439">
    <property type="entry name" value="ABC_transporter-like_ATP-bd"/>
</dbReference>
<evidence type="ECO:0000313" key="6">
    <source>
        <dbReference type="EMBL" id="TGB16626.1"/>
    </source>
</evidence>
<dbReference type="SMART" id="SM00382">
    <property type="entry name" value="AAA"/>
    <property type="match status" value="1"/>
</dbReference>
<sequence>MAEPTSQAAESGTEYAVHTAGLTKEYGPGTGVFDLALRIPRGQVYGFLGPNGSGKTTTMRMLVGLVRPTSGSATVLGAPAGSREALGGVGALIESPALYPHLSGRDNLRVLARYAGVSLDQVDRVLAEVDMVAKADVPFRACSLGMRQRLGVAAALLKDPALLILDEPTNGLDPAGVAAMRELIGGLRREHRTVLLSSHLLTEVEQLCDRVAVIRQGRLVAEGTVAELRAGAGGGGLTITADKPERAAELVGALPEVRSTQVTDGALHVQVDPDQAAAVNRLLVEAGIEVSELRRHQVSLEEAFFELVGDGPAADRRPTEASGRWTR</sequence>
<keyword evidence="4 6" id="KW-0067">ATP-binding</keyword>
<dbReference type="Pfam" id="PF13732">
    <property type="entry name" value="DrrA1-3_C"/>
    <property type="match status" value="1"/>
</dbReference>
<accession>A0A4Z0HEX3</accession>
<protein>
    <submittedName>
        <fullName evidence="6">ATP-binding cassette domain-containing protein</fullName>
    </submittedName>
</protein>
<name>A0A4Z0HEX3_9ACTN</name>
<dbReference type="InterPro" id="IPR017871">
    <property type="entry name" value="ABC_transporter-like_CS"/>
</dbReference>
<dbReference type="Gene3D" id="3.40.50.300">
    <property type="entry name" value="P-loop containing nucleotide triphosphate hydrolases"/>
    <property type="match status" value="1"/>
</dbReference>
<comment type="similarity">
    <text evidence="1">Belongs to the ABC transporter superfamily.</text>
</comment>
<evidence type="ECO:0000256" key="1">
    <source>
        <dbReference type="ARBA" id="ARBA00005417"/>
    </source>
</evidence>
<dbReference type="PROSITE" id="PS00211">
    <property type="entry name" value="ABC_TRANSPORTER_1"/>
    <property type="match status" value="1"/>
</dbReference>
<dbReference type="CDD" id="cd03268">
    <property type="entry name" value="ABC_BcrA_bacitracin_resist"/>
    <property type="match status" value="1"/>
</dbReference>
<dbReference type="AlphaFoldDB" id="A0A4Z0HEX3"/>
<dbReference type="Proteomes" id="UP000297948">
    <property type="component" value="Unassembled WGS sequence"/>
</dbReference>
<dbReference type="SUPFAM" id="SSF52540">
    <property type="entry name" value="P-loop containing nucleoside triphosphate hydrolases"/>
    <property type="match status" value="1"/>
</dbReference>
<dbReference type="InterPro" id="IPR027417">
    <property type="entry name" value="P-loop_NTPase"/>
</dbReference>
<evidence type="ECO:0000256" key="3">
    <source>
        <dbReference type="ARBA" id="ARBA00022741"/>
    </source>
</evidence>
<keyword evidence="3" id="KW-0547">Nucleotide-binding</keyword>
<reference evidence="6 7" key="1">
    <citation type="submission" date="2019-03" db="EMBL/GenBank/DDBJ databases">
        <authorList>
            <person name="Gonzalez-Pimentel J.L."/>
        </authorList>
    </citation>
    <scope>NUCLEOTIDE SEQUENCE [LARGE SCALE GENOMIC DNA]</scope>
    <source>
        <strain evidence="6 7">JCM 31289</strain>
    </source>
</reference>
<dbReference type="Pfam" id="PF00005">
    <property type="entry name" value="ABC_tran"/>
    <property type="match status" value="1"/>
</dbReference>
<dbReference type="GO" id="GO:0005524">
    <property type="term" value="F:ATP binding"/>
    <property type="evidence" value="ECO:0007669"/>
    <property type="project" value="UniProtKB-KW"/>
</dbReference>
<dbReference type="OrthoDB" id="5116176at2"/>